<keyword evidence="4" id="KW-1185">Reference proteome</keyword>
<feature type="domain" description="DUF6729" evidence="2">
    <location>
        <begin position="279"/>
        <end position="440"/>
    </location>
</feature>
<dbReference type="AlphaFoldDB" id="A0A5C6N701"/>
<reference evidence="3 4" key="1">
    <citation type="submission" date="2019-04" db="EMBL/GenBank/DDBJ databases">
        <title>Chromosome genome assembly for Takifugu flavidus.</title>
        <authorList>
            <person name="Xiao S."/>
        </authorList>
    </citation>
    <scope>NUCLEOTIDE SEQUENCE [LARGE SCALE GENOMIC DNA]</scope>
    <source>
        <strain evidence="3">HTHZ2018</strain>
        <tissue evidence="3">Muscle</tissue>
    </source>
</reference>
<evidence type="ECO:0000313" key="3">
    <source>
        <dbReference type="EMBL" id="TWW62923.1"/>
    </source>
</evidence>
<dbReference type="Pfam" id="PF20499">
    <property type="entry name" value="DUF6729"/>
    <property type="match status" value="1"/>
</dbReference>
<gene>
    <name evidence="3" type="ORF">D4764_04G0015700</name>
</gene>
<protein>
    <recommendedName>
        <fullName evidence="2">DUF6729 domain-containing protein</fullName>
    </recommendedName>
</protein>
<feature type="region of interest" description="Disordered" evidence="1">
    <location>
        <begin position="665"/>
        <end position="689"/>
    </location>
</feature>
<name>A0A5C6N701_9TELE</name>
<comment type="caution">
    <text evidence="3">The sequence shown here is derived from an EMBL/GenBank/DDBJ whole genome shotgun (WGS) entry which is preliminary data.</text>
</comment>
<accession>A0A5C6N701</accession>
<evidence type="ECO:0000313" key="4">
    <source>
        <dbReference type="Proteomes" id="UP000324091"/>
    </source>
</evidence>
<proteinExistence type="predicted"/>
<evidence type="ECO:0000259" key="2">
    <source>
        <dbReference type="Pfam" id="PF20499"/>
    </source>
</evidence>
<dbReference type="EMBL" id="RHFK02000017">
    <property type="protein sequence ID" value="TWW62923.1"/>
    <property type="molecule type" value="Genomic_DNA"/>
</dbReference>
<evidence type="ECO:0000256" key="1">
    <source>
        <dbReference type="SAM" id="MobiDB-lite"/>
    </source>
</evidence>
<organism evidence="3 4">
    <name type="scientific">Takifugu flavidus</name>
    <name type="common">sansaifugu</name>
    <dbReference type="NCBI Taxonomy" id="433684"/>
    <lineage>
        <taxon>Eukaryota</taxon>
        <taxon>Metazoa</taxon>
        <taxon>Chordata</taxon>
        <taxon>Craniata</taxon>
        <taxon>Vertebrata</taxon>
        <taxon>Euteleostomi</taxon>
        <taxon>Actinopterygii</taxon>
        <taxon>Neopterygii</taxon>
        <taxon>Teleostei</taxon>
        <taxon>Neoteleostei</taxon>
        <taxon>Acanthomorphata</taxon>
        <taxon>Eupercaria</taxon>
        <taxon>Tetraodontiformes</taxon>
        <taxon>Tetradontoidea</taxon>
        <taxon>Tetraodontidae</taxon>
        <taxon>Takifugu</taxon>
    </lineage>
</organism>
<dbReference type="InterPro" id="IPR046616">
    <property type="entry name" value="DUF6729"/>
</dbReference>
<sequence>MQKQFAFFPGKLRVVFRKGPLGFLLQEPSDEAKRVSSTPQDKSAAMREDLVRQNALAVIRQRGGDPSDKMEVLGDYVLQFGKYKGKSFRWLLQNDVGSTVYLIKNVQSEEAAGLCMADSHSKDSLQSFVSYALSFQEIQALLTYEAGRGDGVTASSEDDQLVGFGARAKSRWKEIWDSRGDGYADFVIGRRCVPGTRMSRLQQNLLKRQQPTTSSTPAEHPMKAPAEPLAMEEDVEMEREMLSIHNSDLQVQSYAMPVAAAALPRLAFLVTETEGLTKPELLDMVAELPSPNFFQLHPFFIWKPESHIMVRLRNNDILPCLHSCPRPQVVSAGVGRPPVIVSVRGQYLIFSSRLCCKACRRNWSADNPPWVEKLPVRFTNLLPAFLTYKKAACKSVMDELRRSGKSPTDMANQVNELMHLKYERAHLAYLHAVQNVREAEAGAYGQRTIGQYVRMEDRPRAFGPYEDQEGWGGVSVSGFYLTDCLLDEFKRQQPSLTKLLQGTLGQVFRSDHTRKMARKQGMAQRYSHAGVEKAGYHWMDSDPELSEGIMDRDGGTLQLNHVAGEGAKVPVWIPVRGTSQQEGYHFQQAQWVTGTQVSPELFQAQAMTGVVRWNFQRPVDMKKPGAVLPAVFDPASMWELNSASMAVTGQDKCPAFTSLTETLEKDDAPGATPSSSGATATAVPSLPPAPPVSFHLSAAGRVKEIPAEDDQDPERSVGGSTIIGFFRAPYVSGALPLPLKSSPRSARTGPMKTGGGVFVLDHTRWTLPMKDAIDSLLQYHHGDKDILRLVDRDYADMVHRSAADPNSLLRPTTRFHISRYVKHLAKLLNTSSSLNTSPEKLLETQQLWYSLTEGSKTTSVPVVTMETAVVTPPTAALPTPLTQDSIEKIVQGILEMEQQQQRPEQKMRQTKPCLACGQPKSPYGTGGSSIHFFYQQGPVRYFYCSRKVHQTYAAEGLSDPRMPFEQFAASEFFQRELEATKKRVEDKAQRQIGCV</sequence>
<feature type="compositionally biased region" description="Low complexity" evidence="1">
    <location>
        <begin position="669"/>
        <end position="684"/>
    </location>
</feature>
<dbReference type="Proteomes" id="UP000324091">
    <property type="component" value="Chromosome 4"/>
</dbReference>